<dbReference type="AlphaFoldDB" id="A0A1G2JRB1"/>
<organism evidence="2 3">
    <name type="scientific">Candidatus Staskawiczbacteria bacterium RIFOXYD1_FULL_32_13</name>
    <dbReference type="NCBI Taxonomy" id="1802234"/>
    <lineage>
        <taxon>Bacteria</taxon>
        <taxon>Candidatus Staskawicziibacteriota</taxon>
    </lineage>
</organism>
<comment type="caution">
    <text evidence="2">The sequence shown here is derived from an EMBL/GenBank/DDBJ whole genome shotgun (WGS) entry which is preliminary data.</text>
</comment>
<gene>
    <name evidence="2" type="ORF">A2561_00495</name>
</gene>
<sequence>MVAEQLAQVVVVFDDKYAAALRGELQPADVRAQSLIKMLKDPRVSSEYKQDGGLIREGIRSAWAEHNSRLHLAEGEKPMKVAEAVVSLEAHGYDETAKALRGVYRAINDKDVSVMQFILYCLLGIRTSIARLRVFMSLVAEHLVSILLEYQVEQMCEAEYGFAESYTRVGIAKTGSFNRAMEHLQEARGTFFFTDEEDRKSLPNALEAIGRLFKEGRLPTIVGEYLGQGIVWDDLKILDDRKVGLAIVQAITADKRPNLDDRIVENRCQGSGNGHHKSGKSPDEIRARKRDRAEADRQLRSSMRGGSGGGSKKHRN</sequence>
<reference evidence="2 3" key="1">
    <citation type="journal article" date="2016" name="Nat. Commun.">
        <title>Thousands of microbial genomes shed light on interconnected biogeochemical processes in an aquifer system.</title>
        <authorList>
            <person name="Anantharaman K."/>
            <person name="Brown C.T."/>
            <person name="Hug L.A."/>
            <person name="Sharon I."/>
            <person name="Castelle C.J."/>
            <person name="Probst A.J."/>
            <person name="Thomas B.C."/>
            <person name="Singh A."/>
            <person name="Wilkins M.J."/>
            <person name="Karaoz U."/>
            <person name="Brodie E.L."/>
            <person name="Williams K.H."/>
            <person name="Hubbard S.S."/>
            <person name="Banfield J.F."/>
        </authorList>
    </citation>
    <scope>NUCLEOTIDE SEQUENCE [LARGE SCALE GENOMIC DNA]</scope>
</reference>
<evidence type="ECO:0000256" key="1">
    <source>
        <dbReference type="SAM" id="MobiDB-lite"/>
    </source>
</evidence>
<name>A0A1G2JRB1_9BACT</name>
<proteinExistence type="predicted"/>
<feature type="region of interest" description="Disordered" evidence="1">
    <location>
        <begin position="265"/>
        <end position="316"/>
    </location>
</feature>
<protein>
    <submittedName>
        <fullName evidence="2">Uncharacterized protein</fullName>
    </submittedName>
</protein>
<feature type="compositionally biased region" description="Basic and acidic residues" evidence="1">
    <location>
        <begin position="280"/>
        <end position="299"/>
    </location>
</feature>
<dbReference type="Proteomes" id="UP000178935">
    <property type="component" value="Unassembled WGS sequence"/>
</dbReference>
<evidence type="ECO:0000313" key="3">
    <source>
        <dbReference type="Proteomes" id="UP000178935"/>
    </source>
</evidence>
<evidence type="ECO:0000313" key="2">
    <source>
        <dbReference type="EMBL" id="OGZ89665.1"/>
    </source>
</evidence>
<dbReference type="EMBL" id="MHPU01000004">
    <property type="protein sequence ID" value="OGZ89665.1"/>
    <property type="molecule type" value="Genomic_DNA"/>
</dbReference>
<accession>A0A1G2JRB1</accession>